<dbReference type="Pfam" id="PF12836">
    <property type="entry name" value="HHH_3"/>
    <property type="match status" value="1"/>
</dbReference>
<dbReference type="RefSeq" id="WP_179388134.1">
    <property type="nucleotide sequence ID" value="NZ_JACBYQ010000001.1"/>
</dbReference>
<keyword evidence="2" id="KW-0472">Membrane</keyword>
<dbReference type="Gene3D" id="3.10.560.10">
    <property type="entry name" value="Outer membrane lipoprotein wza domain like"/>
    <property type="match status" value="1"/>
</dbReference>
<protein>
    <submittedName>
        <fullName evidence="4">Competence protein ComEA</fullName>
    </submittedName>
</protein>
<dbReference type="SUPFAM" id="SSF47781">
    <property type="entry name" value="RuvA domain 2-like"/>
    <property type="match status" value="1"/>
</dbReference>
<dbReference type="Pfam" id="PF10531">
    <property type="entry name" value="SLBB"/>
    <property type="match status" value="1"/>
</dbReference>
<keyword evidence="5" id="KW-1185">Reference proteome</keyword>
<dbReference type="InterPro" id="IPR051675">
    <property type="entry name" value="Endo/Exo/Phosphatase_dom_1"/>
</dbReference>
<accession>A0A7Y9LRP8</accession>
<dbReference type="Proteomes" id="UP000521748">
    <property type="component" value="Unassembled WGS sequence"/>
</dbReference>
<dbReference type="PANTHER" id="PTHR21180:SF32">
    <property type="entry name" value="ENDONUCLEASE_EXONUCLEASE_PHOSPHATASE FAMILY DOMAIN-CONTAINING PROTEIN 1"/>
    <property type="match status" value="1"/>
</dbReference>
<reference evidence="4 5" key="1">
    <citation type="submission" date="2020-07" db="EMBL/GenBank/DDBJ databases">
        <title>Sequencing the genomes of 1000 actinobacteria strains.</title>
        <authorList>
            <person name="Klenk H.-P."/>
        </authorList>
    </citation>
    <scope>NUCLEOTIDE SEQUENCE [LARGE SCALE GENOMIC DNA]</scope>
    <source>
        <strain evidence="4 5">DSM 102047</strain>
    </source>
</reference>
<gene>
    <name evidence="4" type="ORF">FHU41_000584</name>
</gene>
<feature type="compositionally biased region" description="Low complexity" evidence="1">
    <location>
        <begin position="170"/>
        <end position="181"/>
    </location>
</feature>
<evidence type="ECO:0000256" key="1">
    <source>
        <dbReference type="SAM" id="MobiDB-lite"/>
    </source>
</evidence>
<dbReference type="AlphaFoldDB" id="A0A7Y9LRP8"/>
<keyword evidence="2" id="KW-0812">Transmembrane</keyword>
<dbReference type="Gene3D" id="1.10.150.280">
    <property type="entry name" value="AF1531-like domain"/>
    <property type="match status" value="1"/>
</dbReference>
<organism evidence="4 5">
    <name type="scientific">Psychromicrobium silvestre</name>
    <dbReference type="NCBI Taxonomy" id="1645614"/>
    <lineage>
        <taxon>Bacteria</taxon>
        <taxon>Bacillati</taxon>
        <taxon>Actinomycetota</taxon>
        <taxon>Actinomycetes</taxon>
        <taxon>Micrococcales</taxon>
        <taxon>Micrococcaceae</taxon>
        <taxon>Psychromicrobium</taxon>
    </lineage>
</organism>
<feature type="domain" description="Soluble ligand binding" evidence="3">
    <location>
        <begin position="103"/>
        <end position="157"/>
    </location>
</feature>
<proteinExistence type="predicted"/>
<dbReference type="GO" id="GO:0015628">
    <property type="term" value="P:protein secretion by the type II secretion system"/>
    <property type="evidence" value="ECO:0007669"/>
    <property type="project" value="TreeGrafter"/>
</dbReference>
<evidence type="ECO:0000313" key="5">
    <source>
        <dbReference type="Proteomes" id="UP000521748"/>
    </source>
</evidence>
<comment type="caution">
    <text evidence="4">The sequence shown here is derived from an EMBL/GenBank/DDBJ whole genome shotgun (WGS) entry which is preliminary data.</text>
</comment>
<dbReference type="PANTHER" id="PTHR21180">
    <property type="entry name" value="ENDONUCLEASE/EXONUCLEASE/PHOSPHATASE FAMILY DOMAIN-CONTAINING PROTEIN 1"/>
    <property type="match status" value="1"/>
</dbReference>
<sequence>MASHSKHSKLSPRLTELFPEATESDLLRANQRRSPRWRITTAALLAVLLVAGAGALLSWLNGSASLAHGASGPPSESVPIAVPAANSASPSSTGKASTPSGAVVQVVGAVAKPGVLTLPVGSRIFQAISAAGGALPSAELAALNLAAIVQDGQQIRVPTHQEAAGGSGGSPDSAGSGKGSAQNGSASGLSTAKVAAINLNTASAEDLASLPRVGPVLAQRIVDWRTEHGAFNSVQDLDAVDGIGTKLLESLSPLVVV</sequence>
<dbReference type="EMBL" id="JACBYQ010000001">
    <property type="protein sequence ID" value="NYE94363.1"/>
    <property type="molecule type" value="Genomic_DNA"/>
</dbReference>
<feature type="region of interest" description="Disordered" evidence="1">
    <location>
        <begin position="68"/>
        <end position="99"/>
    </location>
</feature>
<keyword evidence="2" id="KW-1133">Transmembrane helix</keyword>
<evidence type="ECO:0000259" key="3">
    <source>
        <dbReference type="Pfam" id="PF10531"/>
    </source>
</evidence>
<dbReference type="InterPro" id="IPR019554">
    <property type="entry name" value="Soluble_ligand-bd"/>
</dbReference>
<dbReference type="GO" id="GO:0015627">
    <property type="term" value="C:type II protein secretion system complex"/>
    <property type="evidence" value="ECO:0007669"/>
    <property type="project" value="TreeGrafter"/>
</dbReference>
<feature type="region of interest" description="Disordered" evidence="1">
    <location>
        <begin position="159"/>
        <end position="185"/>
    </location>
</feature>
<evidence type="ECO:0000256" key="2">
    <source>
        <dbReference type="SAM" id="Phobius"/>
    </source>
</evidence>
<feature type="compositionally biased region" description="Low complexity" evidence="1">
    <location>
        <begin position="77"/>
        <end position="92"/>
    </location>
</feature>
<feature type="transmembrane region" description="Helical" evidence="2">
    <location>
        <begin position="37"/>
        <end position="60"/>
    </location>
</feature>
<dbReference type="InterPro" id="IPR010994">
    <property type="entry name" value="RuvA_2-like"/>
</dbReference>
<name>A0A7Y9LRP8_9MICC</name>
<evidence type="ECO:0000313" key="4">
    <source>
        <dbReference type="EMBL" id="NYE94363.1"/>
    </source>
</evidence>